<keyword evidence="3" id="KW-1185">Reference proteome</keyword>
<comment type="similarity">
    <text evidence="1">Belongs to the UPF0637 family.</text>
</comment>
<dbReference type="InterPro" id="IPR053707">
    <property type="entry name" value="UPF0637_domain_sf"/>
</dbReference>
<gene>
    <name evidence="2" type="ORF">IRY55_10200</name>
</gene>
<evidence type="ECO:0000313" key="3">
    <source>
        <dbReference type="Proteomes" id="UP000622653"/>
    </source>
</evidence>
<dbReference type="Gene3D" id="3.30.930.20">
    <property type="entry name" value="Protein of unknown function DUF1054"/>
    <property type="match status" value="1"/>
</dbReference>
<dbReference type="Pfam" id="PF06335">
    <property type="entry name" value="DUF1054"/>
    <property type="match status" value="1"/>
</dbReference>
<reference evidence="2" key="1">
    <citation type="submission" date="2020-11" db="EMBL/GenBank/DDBJ databases">
        <title>Multidrug resistant novel bacterium Savagea serpentis sp. nov., isolated from the scats of a vine snake (Ahaetulla nasuta).</title>
        <authorList>
            <person name="Venkata Ramana V."/>
            <person name="Vikas Patil S."/>
            <person name="Yogita Lugani V."/>
        </authorList>
    </citation>
    <scope>NUCLEOTIDE SEQUENCE</scope>
    <source>
        <strain evidence="2">SN6</strain>
    </source>
</reference>
<dbReference type="SUPFAM" id="SSF142913">
    <property type="entry name" value="YktB/PF0168-like"/>
    <property type="match status" value="1"/>
</dbReference>
<dbReference type="InterPro" id="IPR009403">
    <property type="entry name" value="UPF0637"/>
</dbReference>
<protein>
    <recommendedName>
        <fullName evidence="1">UPF0637 protein IRY55_10200</fullName>
    </recommendedName>
</protein>
<evidence type="ECO:0000256" key="1">
    <source>
        <dbReference type="HAMAP-Rule" id="MF_01851"/>
    </source>
</evidence>
<dbReference type="EMBL" id="JADKPV010000005">
    <property type="protein sequence ID" value="MBF4501736.1"/>
    <property type="molecule type" value="Genomic_DNA"/>
</dbReference>
<dbReference type="RefSeq" id="WP_194563218.1">
    <property type="nucleotide sequence ID" value="NZ_JADKPV010000005.1"/>
</dbReference>
<dbReference type="AlphaFoldDB" id="A0A8J7G7F2"/>
<organism evidence="2 3">
    <name type="scientific">Savagea serpentis</name>
    <dbReference type="NCBI Taxonomy" id="2785297"/>
    <lineage>
        <taxon>Bacteria</taxon>
        <taxon>Bacillati</taxon>
        <taxon>Bacillota</taxon>
        <taxon>Bacilli</taxon>
        <taxon>Bacillales</taxon>
        <taxon>Caryophanaceae</taxon>
        <taxon>Savagea</taxon>
    </lineage>
</organism>
<dbReference type="HAMAP" id="MF_01851">
    <property type="entry name" value="UPF0637"/>
    <property type="match status" value="1"/>
</dbReference>
<evidence type="ECO:0000313" key="2">
    <source>
        <dbReference type="EMBL" id="MBF4501736.1"/>
    </source>
</evidence>
<comment type="caution">
    <text evidence="2">The sequence shown here is derived from an EMBL/GenBank/DDBJ whole genome shotgun (WGS) entry which is preliminary data.</text>
</comment>
<dbReference type="PIRSF" id="PIRSF021332">
    <property type="entry name" value="DUF1054"/>
    <property type="match status" value="1"/>
</dbReference>
<name>A0A8J7G7F2_9BACL</name>
<sequence>MTYWTEDDFNVFTIEGLENRMTALQQQIQPKFRELGEIYSATLSAHGLGEFHPHVAKHARRTVNPPNDSWVAFAPSKRGYKALPHFQIGLWDDRLFITLVVIYENTKKREISEALTKHPEVIINLPDHFIMSGDHTKKPSDSLQSLGQNGIEALIARLHDVKSAELVIGVSLTAKEACQLSKIQFFDLVHKTFEQLMPVYRLYINTP</sequence>
<proteinExistence type="inferred from homology"/>
<dbReference type="Proteomes" id="UP000622653">
    <property type="component" value="Unassembled WGS sequence"/>
</dbReference>
<accession>A0A8J7G7F2</accession>